<dbReference type="Proteomes" id="UP000095606">
    <property type="component" value="Unassembled WGS sequence"/>
</dbReference>
<proteinExistence type="predicted"/>
<dbReference type="AlphaFoldDB" id="A0A174FUI7"/>
<name>A0A174FUI7_9BACE</name>
<protein>
    <recommendedName>
        <fullName evidence="3">Helicase</fullName>
    </recommendedName>
</protein>
<gene>
    <name evidence="1" type="ORF">ERS852461_00491</name>
</gene>
<reference evidence="1 2" key="1">
    <citation type="submission" date="2015-09" db="EMBL/GenBank/DDBJ databases">
        <authorList>
            <consortium name="Pathogen Informatics"/>
        </authorList>
    </citation>
    <scope>NUCLEOTIDE SEQUENCE [LARGE SCALE GENOMIC DNA]</scope>
    <source>
        <strain evidence="1 2">2789STDY5834846</strain>
    </source>
</reference>
<dbReference type="RefSeq" id="WP_008647827.1">
    <property type="nucleotide sequence ID" value="NZ_CAJTBQ010000067.1"/>
</dbReference>
<dbReference type="EMBL" id="CZAE01000002">
    <property type="protein sequence ID" value="CUO53873.1"/>
    <property type="molecule type" value="Genomic_DNA"/>
</dbReference>
<accession>A0A174FUI7</accession>
<dbReference type="Gene3D" id="3.30.2220.10">
    <property type="entry name" value="rbstp2171"/>
    <property type="match status" value="1"/>
</dbReference>
<accession>A0A642MVV3</accession>
<sequence length="128" mass="14733">MENVNEDLFLPEDIQTEIEKKVKELKDSDPKLKRVFPIFVEGDEDEGEKPYYIGYFKQPPFPTFSKYLSLSQKDQAGAMRELAKDCFVDGDKELIKDDSLFIYGLMPHLAQIIELRKGKLVNLSKAGK</sequence>
<organism evidence="1 2">
    <name type="scientific">Bacteroides faecis</name>
    <dbReference type="NCBI Taxonomy" id="674529"/>
    <lineage>
        <taxon>Bacteria</taxon>
        <taxon>Pseudomonadati</taxon>
        <taxon>Bacteroidota</taxon>
        <taxon>Bacteroidia</taxon>
        <taxon>Bacteroidales</taxon>
        <taxon>Bacteroidaceae</taxon>
        <taxon>Bacteroides</taxon>
    </lineage>
</organism>
<evidence type="ECO:0000313" key="1">
    <source>
        <dbReference type="EMBL" id="CUO53873.1"/>
    </source>
</evidence>
<evidence type="ECO:0008006" key="3">
    <source>
        <dbReference type="Google" id="ProtNLM"/>
    </source>
</evidence>
<evidence type="ECO:0000313" key="2">
    <source>
        <dbReference type="Proteomes" id="UP000095606"/>
    </source>
</evidence>